<dbReference type="EMBL" id="CAJZBQ010000057">
    <property type="protein sequence ID" value="CAG9333703.1"/>
    <property type="molecule type" value="Genomic_DNA"/>
</dbReference>
<feature type="region of interest" description="Disordered" evidence="1">
    <location>
        <begin position="472"/>
        <end position="500"/>
    </location>
</feature>
<name>A0AAU9K8F5_9CILI</name>
<protein>
    <submittedName>
        <fullName evidence="2">Uncharacterized protein</fullName>
    </submittedName>
</protein>
<reference evidence="2" key="1">
    <citation type="submission" date="2021-09" db="EMBL/GenBank/DDBJ databases">
        <authorList>
            <consortium name="AG Swart"/>
            <person name="Singh M."/>
            <person name="Singh A."/>
            <person name="Seah K."/>
            <person name="Emmerich C."/>
        </authorList>
    </citation>
    <scope>NUCLEOTIDE SEQUENCE</scope>
    <source>
        <strain evidence="2">ATCC30299</strain>
    </source>
</reference>
<sequence>MGCAKSQTISNDLKMPKQEQALIHAENSLLISRTPFLDFYKEIKLNSSHKLIKRSQLERSLSQAPAGLKSEIMQLCEEFHIKEKQYNSLKICIAIILLGSGNNYEKMKILYHLIDEDALEFINNEQLRNSLENLIEIATENIPHFIKDKISPLINVSEYLEFIKKEKSELINKISNELMKGHNKVREAEFCEKLCQDKYFSPIMNASKVRILLHDMMYQHIEPSKLGHKINENNLEKNAVKSKLDKSHLKDTAQKLNFIENTENEVNKKNREKSTFICQAKPIISICQFEHENNIIVSNKSKTSELKVVVFSSGSSDCSLSESSSASLPHSEEAKDEFLKYEDKFNLHPSYSKRELEKEETIELPQRNYINSSHHFDTLRPPSSQDITYGSHRNSLDIPFYNPRMSMATPSIESSDMDIDFGSIQPKPRSSTQWAPIKPIITNASVKSTTPAGKYSVNSAIKVISSVPKEPLWKSNSAKTSPAKHRSSITNSQQSTPKSFTLRVNVGPGKYENVTVGPNDDLLRVGQHFAATHGLKLRDRDKLIRDLKMLKDKS</sequence>
<evidence type="ECO:0000313" key="2">
    <source>
        <dbReference type="EMBL" id="CAG9333703.1"/>
    </source>
</evidence>
<organism evidence="2 3">
    <name type="scientific">Blepharisma stoltei</name>
    <dbReference type="NCBI Taxonomy" id="1481888"/>
    <lineage>
        <taxon>Eukaryota</taxon>
        <taxon>Sar</taxon>
        <taxon>Alveolata</taxon>
        <taxon>Ciliophora</taxon>
        <taxon>Postciliodesmatophora</taxon>
        <taxon>Heterotrichea</taxon>
        <taxon>Heterotrichida</taxon>
        <taxon>Blepharismidae</taxon>
        <taxon>Blepharisma</taxon>
    </lineage>
</organism>
<comment type="caution">
    <text evidence="2">The sequence shown here is derived from an EMBL/GenBank/DDBJ whole genome shotgun (WGS) entry which is preliminary data.</text>
</comment>
<accession>A0AAU9K8F5</accession>
<keyword evidence="3" id="KW-1185">Reference proteome</keyword>
<evidence type="ECO:0000313" key="3">
    <source>
        <dbReference type="Proteomes" id="UP001162131"/>
    </source>
</evidence>
<gene>
    <name evidence="2" type="ORF">BSTOLATCC_MIC59519</name>
</gene>
<dbReference type="Proteomes" id="UP001162131">
    <property type="component" value="Unassembled WGS sequence"/>
</dbReference>
<dbReference type="AlphaFoldDB" id="A0AAU9K8F5"/>
<evidence type="ECO:0000256" key="1">
    <source>
        <dbReference type="SAM" id="MobiDB-lite"/>
    </source>
</evidence>
<feature type="compositionally biased region" description="Polar residues" evidence="1">
    <location>
        <begin position="488"/>
        <end position="499"/>
    </location>
</feature>
<proteinExistence type="predicted"/>